<keyword evidence="2" id="KW-1185">Reference proteome</keyword>
<gene>
    <name evidence="1" type="ORF">MORIYA_3857</name>
</gene>
<dbReference type="AlphaFoldDB" id="A0A330LU77"/>
<dbReference type="KEGG" id="mya:MORIYA_3857"/>
<evidence type="ECO:0000313" key="2">
    <source>
        <dbReference type="Proteomes" id="UP000250163"/>
    </source>
</evidence>
<proteinExistence type="predicted"/>
<dbReference type="Proteomes" id="UP000250163">
    <property type="component" value="Chromosome MORIYA"/>
</dbReference>
<evidence type="ECO:0008006" key="3">
    <source>
        <dbReference type="Google" id="ProtNLM"/>
    </source>
</evidence>
<accession>A0A330LU77</accession>
<reference evidence="2" key="1">
    <citation type="submission" date="2018-05" db="EMBL/GenBank/DDBJ databases">
        <authorList>
            <person name="Cea G.-C."/>
            <person name="William W."/>
        </authorList>
    </citation>
    <scope>NUCLEOTIDE SEQUENCE [LARGE SCALE GENOMIC DNA]</scope>
    <source>
        <strain evidence="2">DB21MT 5</strain>
    </source>
</reference>
<protein>
    <recommendedName>
        <fullName evidence="3">Transposase</fullName>
    </recommendedName>
</protein>
<organism evidence="1 2">
    <name type="scientific">Moritella yayanosii</name>
    <dbReference type="NCBI Taxonomy" id="69539"/>
    <lineage>
        <taxon>Bacteria</taxon>
        <taxon>Pseudomonadati</taxon>
        <taxon>Pseudomonadota</taxon>
        <taxon>Gammaproteobacteria</taxon>
        <taxon>Alteromonadales</taxon>
        <taxon>Moritellaceae</taxon>
        <taxon>Moritella</taxon>
    </lineage>
</organism>
<dbReference type="EMBL" id="LS483250">
    <property type="protein sequence ID" value="SQD80309.1"/>
    <property type="molecule type" value="Genomic_DNA"/>
</dbReference>
<sequence length="58" mass="6571">MLANYANKANYGLKSVNTCHAHIITNKIMSFIHLSGNMISFETIVGWFEVCMYNTDLV</sequence>
<evidence type="ECO:0000313" key="1">
    <source>
        <dbReference type="EMBL" id="SQD80309.1"/>
    </source>
</evidence>
<name>A0A330LU77_9GAMM</name>